<protein>
    <recommendedName>
        <fullName evidence="5">Vacuolar import and degradation protein</fullName>
    </recommendedName>
</protein>
<dbReference type="EMBL" id="JANBUL010000331">
    <property type="protein sequence ID" value="KAJ2776832.1"/>
    <property type="molecule type" value="Genomic_DNA"/>
</dbReference>
<name>A0A9W8H917_9FUNG</name>
<feature type="compositionally biased region" description="Gly residues" evidence="2">
    <location>
        <begin position="129"/>
        <end position="148"/>
    </location>
</feature>
<dbReference type="OrthoDB" id="62at2759"/>
<feature type="compositionally biased region" description="Low complexity" evidence="2">
    <location>
        <begin position="20"/>
        <end position="56"/>
    </location>
</feature>
<gene>
    <name evidence="3" type="ORF">H4R18_005462</name>
</gene>
<organism evidence="3 4">
    <name type="scientific">Coemansia javaensis</name>
    <dbReference type="NCBI Taxonomy" id="2761396"/>
    <lineage>
        <taxon>Eukaryota</taxon>
        <taxon>Fungi</taxon>
        <taxon>Fungi incertae sedis</taxon>
        <taxon>Zoopagomycota</taxon>
        <taxon>Kickxellomycotina</taxon>
        <taxon>Kickxellomycetes</taxon>
        <taxon>Kickxellales</taxon>
        <taxon>Kickxellaceae</taxon>
        <taxon>Coemansia</taxon>
    </lineage>
</organism>
<dbReference type="GO" id="GO:0006623">
    <property type="term" value="P:protein targeting to vacuole"/>
    <property type="evidence" value="ECO:0007669"/>
    <property type="project" value="TreeGrafter"/>
</dbReference>
<dbReference type="InterPro" id="IPR018618">
    <property type="entry name" value="GID4/10-like"/>
</dbReference>
<evidence type="ECO:0008006" key="5">
    <source>
        <dbReference type="Google" id="ProtNLM"/>
    </source>
</evidence>
<dbReference type="PANTHER" id="PTHR14534:SF3">
    <property type="entry name" value="GID COMPLEX SUBUNIT 4 HOMOLOG"/>
    <property type="match status" value="1"/>
</dbReference>
<dbReference type="GO" id="GO:0005773">
    <property type="term" value="C:vacuole"/>
    <property type="evidence" value="ECO:0007669"/>
    <property type="project" value="GOC"/>
</dbReference>
<keyword evidence="4" id="KW-1185">Reference proteome</keyword>
<evidence type="ECO:0000256" key="2">
    <source>
        <dbReference type="SAM" id="MobiDB-lite"/>
    </source>
</evidence>
<evidence type="ECO:0000313" key="3">
    <source>
        <dbReference type="EMBL" id="KAJ2776832.1"/>
    </source>
</evidence>
<dbReference type="Pfam" id="PF09783">
    <property type="entry name" value="Vac_ImportDeg"/>
    <property type="match status" value="1"/>
</dbReference>
<reference evidence="3" key="1">
    <citation type="submission" date="2022-07" db="EMBL/GenBank/DDBJ databases">
        <title>Phylogenomic reconstructions and comparative analyses of Kickxellomycotina fungi.</title>
        <authorList>
            <person name="Reynolds N.K."/>
            <person name="Stajich J.E."/>
            <person name="Barry K."/>
            <person name="Grigoriev I.V."/>
            <person name="Crous P."/>
            <person name="Smith M.E."/>
        </authorList>
    </citation>
    <scope>NUCLEOTIDE SEQUENCE</scope>
    <source>
        <strain evidence="3">NBRC 105414</strain>
    </source>
</reference>
<dbReference type="Proteomes" id="UP001140217">
    <property type="component" value="Unassembled WGS sequence"/>
</dbReference>
<dbReference type="AlphaFoldDB" id="A0A9W8H917"/>
<dbReference type="GO" id="GO:0007039">
    <property type="term" value="P:protein catabolic process in the vacuole"/>
    <property type="evidence" value="ECO:0007669"/>
    <property type="project" value="TreeGrafter"/>
</dbReference>
<evidence type="ECO:0000313" key="4">
    <source>
        <dbReference type="Proteomes" id="UP001140217"/>
    </source>
</evidence>
<accession>A0A9W8H917</accession>
<evidence type="ECO:0000256" key="1">
    <source>
        <dbReference type="ARBA" id="ARBA00061469"/>
    </source>
</evidence>
<dbReference type="GO" id="GO:0045721">
    <property type="term" value="P:negative regulation of gluconeogenesis"/>
    <property type="evidence" value="ECO:0007669"/>
    <property type="project" value="TreeGrafter"/>
</dbReference>
<dbReference type="PANTHER" id="PTHR14534">
    <property type="entry name" value="VACUOLAR IMPORT AND DEGRADATION PROTEIN 24"/>
    <property type="match status" value="1"/>
</dbReference>
<sequence>MPVIAHRRANELRGGRRRLSAGAIAGMGGSSSSSSSPPGAKGAPLAASLPASPSLRCDPRAAARARGELAAATAPDGQSADGHGGGPDRALWGSDDMHSAAADWWEADDSDNDSGGGGGDDNGASAGTAAGGSGSGSGSGSGGGGGASLAGSEPLPTPEQLIFTQSWSTWPTPCHDLYSGSQFVGTQSNGMRSYSVTVALKYVDMGVPELCGHFTIRGLTSELPMLTTYFDAQIVGTGGSSFITNQWGATIDTDRCHWGLFAPFQKYSARFDRKDFAYRLGPADRYVFMRWKERFVVPNYRLSRINGASYEGFYYVCYDKEHSLITGYYCHKDSDSNQRLRLTHARQTSFSHFELA</sequence>
<comment type="similarity">
    <text evidence="1">Belongs to the GID4/VID24 family.</text>
</comment>
<comment type="caution">
    <text evidence="3">The sequence shown here is derived from an EMBL/GenBank/DDBJ whole genome shotgun (WGS) entry which is preliminary data.</text>
</comment>
<feature type="region of interest" description="Disordered" evidence="2">
    <location>
        <begin position="1"/>
        <end position="94"/>
    </location>
</feature>
<feature type="region of interest" description="Disordered" evidence="2">
    <location>
        <begin position="106"/>
        <end position="156"/>
    </location>
</feature>
<dbReference type="GO" id="GO:0043161">
    <property type="term" value="P:proteasome-mediated ubiquitin-dependent protein catabolic process"/>
    <property type="evidence" value="ECO:0007669"/>
    <property type="project" value="TreeGrafter"/>
</dbReference>
<dbReference type="GO" id="GO:0034657">
    <property type="term" value="C:GID complex"/>
    <property type="evidence" value="ECO:0007669"/>
    <property type="project" value="TreeGrafter"/>
</dbReference>
<feature type="compositionally biased region" description="Basic and acidic residues" evidence="2">
    <location>
        <begin position="57"/>
        <end position="67"/>
    </location>
</feature>
<proteinExistence type="inferred from homology"/>